<dbReference type="Proteomes" id="UP001341281">
    <property type="component" value="Chromosome 01"/>
</dbReference>
<feature type="compositionally biased region" description="Polar residues" evidence="1">
    <location>
        <begin position="52"/>
        <end position="62"/>
    </location>
</feature>
<evidence type="ECO:0000313" key="2">
    <source>
        <dbReference type="EMBL" id="WVZ49406.1"/>
    </source>
</evidence>
<feature type="compositionally biased region" description="Low complexity" evidence="1">
    <location>
        <begin position="93"/>
        <end position="111"/>
    </location>
</feature>
<accession>A0AAQ3PHE2</accession>
<protein>
    <submittedName>
        <fullName evidence="2">Uncharacterized protein</fullName>
    </submittedName>
</protein>
<name>A0AAQ3PHE2_PASNO</name>
<dbReference type="EMBL" id="CP144745">
    <property type="protein sequence ID" value="WVZ49406.1"/>
    <property type="molecule type" value="Genomic_DNA"/>
</dbReference>
<sequence length="166" mass="17691">MAPKQHQQDAIPPCCRHHPSPAPPLPRQRGTQPWPPPPRPWAPPPLASRLPTSFSNSGALSRQQQQQQAPSPYLGAAAAFPHLPASLPHAEQAPSSSSSMAPLLLASSSPAQHLSRSCNSKDAVRHSSFSHHRRVAAAPRRWPLLPFPKAAAAASLGVTTPAPFCH</sequence>
<feature type="compositionally biased region" description="Pro residues" evidence="1">
    <location>
        <begin position="33"/>
        <end position="46"/>
    </location>
</feature>
<reference evidence="2 3" key="1">
    <citation type="submission" date="2024-02" db="EMBL/GenBank/DDBJ databases">
        <title>High-quality chromosome-scale genome assembly of Pensacola bahiagrass (Paspalum notatum Flugge var. saurae).</title>
        <authorList>
            <person name="Vega J.M."/>
            <person name="Podio M."/>
            <person name="Orjuela J."/>
            <person name="Siena L.A."/>
            <person name="Pessino S.C."/>
            <person name="Combes M.C."/>
            <person name="Mariac C."/>
            <person name="Albertini E."/>
            <person name="Pupilli F."/>
            <person name="Ortiz J.P.A."/>
            <person name="Leblanc O."/>
        </authorList>
    </citation>
    <scope>NUCLEOTIDE SEQUENCE [LARGE SCALE GENOMIC DNA]</scope>
    <source>
        <strain evidence="2">R1</strain>
        <tissue evidence="2">Leaf</tissue>
    </source>
</reference>
<evidence type="ECO:0000256" key="1">
    <source>
        <dbReference type="SAM" id="MobiDB-lite"/>
    </source>
</evidence>
<organism evidence="2 3">
    <name type="scientific">Paspalum notatum var. saurae</name>
    <dbReference type="NCBI Taxonomy" id="547442"/>
    <lineage>
        <taxon>Eukaryota</taxon>
        <taxon>Viridiplantae</taxon>
        <taxon>Streptophyta</taxon>
        <taxon>Embryophyta</taxon>
        <taxon>Tracheophyta</taxon>
        <taxon>Spermatophyta</taxon>
        <taxon>Magnoliopsida</taxon>
        <taxon>Liliopsida</taxon>
        <taxon>Poales</taxon>
        <taxon>Poaceae</taxon>
        <taxon>PACMAD clade</taxon>
        <taxon>Panicoideae</taxon>
        <taxon>Andropogonodae</taxon>
        <taxon>Paspaleae</taxon>
        <taxon>Paspalinae</taxon>
        <taxon>Paspalum</taxon>
    </lineage>
</organism>
<feature type="region of interest" description="Disordered" evidence="1">
    <location>
        <begin position="1"/>
        <end position="122"/>
    </location>
</feature>
<dbReference type="AlphaFoldDB" id="A0AAQ3PHE2"/>
<evidence type="ECO:0000313" key="3">
    <source>
        <dbReference type="Proteomes" id="UP001341281"/>
    </source>
</evidence>
<proteinExistence type="predicted"/>
<keyword evidence="3" id="KW-1185">Reference proteome</keyword>
<gene>
    <name evidence="2" type="ORF">U9M48_000771</name>
</gene>